<evidence type="ECO:0000259" key="1">
    <source>
        <dbReference type="Pfam" id="PF14706"/>
    </source>
</evidence>
<keyword evidence="3" id="KW-1185">Reference proteome</keyword>
<evidence type="ECO:0000313" key="3">
    <source>
        <dbReference type="Proteomes" id="UP000218418"/>
    </source>
</evidence>
<dbReference type="PANTHER" id="PTHR37319">
    <property type="entry name" value="TRANSPOSASE"/>
    <property type="match status" value="1"/>
</dbReference>
<accession>A0A1Z4LW38</accession>
<feature type="domain" description="Transposase Tn5-like N-terminal" evidence="1">
    <location>
        <begin position="7"/>
        <end position="63"/>
    </location>
</feature>
<dbReference type="Gene3D" id="3.90.350.10">
    <property type="entry name" value="Transposase Inhibitor Protein From Tn5, Chain A, domain 1"/>
    <property type="match status" value="1"/>
</dbReference>
<dbReference type="AlphaFoldDB" id="A0A1Z4LW38"/>
<dbReference type="Gene3D" id="1.10.246.40">
    <property type="entry name" value="Tn5 transposase, domain 1"/>
    <property type="match status" value="1"/>
</dbReference>
<reference evidence="2 3" key="1">
    <citation type="submission" date="2017-06" db="EMBL/GenBank/DDBJ databases">
        <title>Genome sequencing of cyanobaciteial culture collection at National Institute for Environmental Studies (NIES).</title>
        <authorList>
            <person name="Hirose Y."/>
            <person name="Shimura Y."/>
            <person name="Fujisawa T."/>
            <person name="Nakamura Y."/>
            <person name="Kawachi M."/>
        </authorList>
    </citation>
    <scope>NUCLEOTIDE SEQUENCE [LARGE SCALE GENOMIC DNA]</scope>
    <source>
        <strain evidence="2 3">NIES-267</strain>
    </source>
</reference>
<dbReference type="Proteomes" id="UP000218418">
    <property type="component" value="Chromosome"/>
</dbReference>
<dbReference type="Pfam" id="PF14706">
    <property type="entry name" value="Tnp_DNA_bind"/>
    <property type="match status" value="1"/>
</dbReference>
<dbReference type="SUPFAM" id="SSF53098">
    <property type="entry name" value="Ribonuclease H-like"/>
    <property type="match status" value="1"/>
</dbReference>
<name>A0A1Z4LW38_9CYAN</name>
<dbReference type="InterPro" id="IPR014735">
    <property type="entry name" value="Transposase_Tn5-like_N"/>
</dbReference>
<dbReference type="PANTHER" id="PTHR37319:SF1">
    <property type="entry name" value="TRANSPOSASE TN5 DIMERISATION DOMAIN-CONTAINING PROTEIN"/>
    <property type="match status" value="1"/>
</dbReference>
<dbReference type="InterPro" id="IPR012337">
    <property type="entry name" value="RNaseH-like_sf"/>
</dbReference>
<evidence type="ECO:0000313" key="2">
    <source>
        <dbReference type="EMBL" id="BAY85467.1"/>
    </source>
</evidence>
<organism evidence="2 3">
    <name type="scientific">Calothrix parasitica NIES-267</name>
    <dbReference type="NCBI Taxonomy" id="1973488"/>
    <lineage>
        <taxon>Bacteria</taxon>
        <taxon>Bacillati</taxon>
        <taxon>Cyanobacteriota</taxon>
        <taxon>Cyanophyceae</taxon>
        <taxon>Nostocales</taxon>
        <taxon>Calotrichaceae</taxon>
        <taxon>Calothrix</taxon>
    </lineage>
</organism>
<gene>
    <name evidence="2" type="ORF">NIES267_49670</name>
</gene>
<dbReference type="InterPro" id="IPR047768">
    <property type="entry name" value="Tn5p-like"/>
</dbReference>
<dbReference type="InterPro" id="IPR038215">
    <property type="entry name" value="TN5-like_N_sf"/>
</dbReference>
<dbReference type="EMBL" id="AP018227">
    <property type="protein sequence ID" value="BAY85467.1"/>
    <property type="molecule type" value="Genomic_DNA"/>
</dbReference>
<proteinExistence type="predicted"/>
<sequence length="199" mass="22553">MGNGKKMEKWAAEELKQVDLGDVRRNKRLKRLVEDLASQPNSSVPQACGDIAATSAAYDLWSSPYFQPSDILNGHIKSTVERIKEHSVILAIQDTTNIDLTHHPKTSGLGHLDHRKTFGLKVHSTLTTTITGVPLGIINQQVWARDIENLGMAKKRRQRETKEKESQRWLDSLELTQQLVPSEIQVIRVARLTQMLRKM</sequence>
<protein>
    <submittedName>
        <fullName evidence="2">Transposase</fullName>
    </submittedName>
</protein>